<evidence type="ECO:0000313" key="3">
    <source>
        <dbReference type="Proteomes" id="UP000269154"/>
    </source>
</evidence>
<protein>
    <recommendedName>
        <fullName evidence="4">Methyltransferase domain-containing protein</fullName>
    </recommendedName>
</protein>
<dbReference type="RefSeq" id="WP_124143411.1">
    <property type="nucleotide sequence ID" value="NZ_CAWOKI010000342.1"/>
</dbReference>
<evidence type="ECO:0000313" key="2">
    <source>
        <dbReference type="EMBL" id="RQH42234.1"/>
    </source>
</evidence>
<dbReference type="Proteomes" id="UP000269154">
    <property type="component" value="Unassembled WGS sequence"/>
</dbReference>
<evidence type="ECO:0008006" key="4">
    <source>
        <dbReference type="Google" id="ProtNLM"/>
    </source>
</evidence>
<feature type="region of interest" description="Disordered" evidence="1">
    <location>
        <begin position="1"/>
        <end position="22"/>
    </location>
</feature>
<accession>A0A3N6NWV8</accession>
<feature type="compositionally biased region" description="Polar residues" evidence="1">
    <location>
        <begin position="1"/>
        <end position="16"/>
    </location>
</feature>
<dbReference type="OrthoDB" id="457170at2"/>
<keyword evidence="3" id="KW-1185">Reference proteome</keyword>
<dbReference type="AlphaFoldDB" id="A0A3N6NWV8"/>
<dbReference type="InterPro" id="IPR029063">
    <property type="entry name" value="SAM-dependent_MTases_sf"/>
</dbReference>
<organism evidence="2 3">
    <name type="scientific">Okeania hirsuta</name>
    <dbReference type="NCBI Taxonomy" id="1458930"/>
    <lineage>
        <taxon>Bacteria</taxon>
        <taxon>Bacillati</taxon>
        <taxon>Cyanobacteriota</taxon>
        <taxon>Cyanophyceae</taxon>
        <taxon>Oscillatoriophycideae</taxon>
        <taxon>Oscillatoriales</taxon>
        <taxon>Microcoleaceae</taxon>
        <taxon>Okeania</taxon>
    </lineage>
</organism>
<reference evidence="2 3" key="1">
    <citation type="journal article" date="2018" name="ACS Chem. Biol.">
        <title>Ketoreductase domain dysfunction expands chemodiversity: malyngamide biosynthesis in the cyanobacterium Okeania hirsuta.</title>
        <authorList>
            <person name="Moss N.A."/>
            <person name="Leao T."/>
            <person name="Rankin M."/>
            <person name="McCullough T.M."/>
            <person name="Qu P."/>
            <person name="Korobeynikov A."/>
            <person name="Smith J.L."/>
            <person name="Gerwick L."/>
            <person name="Gerwick W.H."/>
        </authorList>
    </citation>
    <scope>NUCLEOTIDE SEQUENCE [LARGE SCALE GENOMIC DNA]</scope>
    <source>
        <strain evidence="2 3">PAB10Feb10-1</strain>
    </source>
</reference>
<dbReference type="Gene3D" id="3.40.50.150">
    <property type="entry name" value="Vaccinia Virus protein VP39"/>
    <property type="match status" value="1"/>
</dbReference>
<sequence>MNISTKNHTSRNSPNHPNGIKKVQVGCGPHNIMADWWNVDIRPFPGIDQVMDVTKPWPFNSLEYVYGEHFLEHLSLEGAIAFLNNVWKSLKPGGIIRLSTPSLEWVLSTHFNLSETNPQKRIDSTFSMNRAFHGWGHQFLYSQDFLQSLLDNLGWQKVVFCEYGKSEHSTLKGIERHGNYRVDNGYPNVWIVEGTRGEDRSESSVLSYQKLLDKSYVSYVRSGH</sequence>
<dbReference type="SUPFAM" id="SSF53335">
    <property type="entry name" value="S-adenosyl-L-methionine-dependent methyltransferases"/>
    <property type="match status" value="1"/>
</dbReference>
<comment type="caution">
    <text evidence="2">The sequence shown here is derived from an EMBL/GenBank/DDBJ whole genome shotgun (WGS) entry which is preliminary data.</text>
</comment>
<name>A0A3N6NWV8_9CYAN</name>
<evidence type="ECO:0000256" key="1">
    <source>
        <dbReference type="SAM" id="MobiDB-lite"/>
    </source>
</evidence>
<gene>
    <name evidence="2" type="ORF">D5R40_14890</name>
</gene>
<dbReference type="EMBL" id="RCBY01000076">
    <property type="protein sequence ID" value="RQH42234.1"/>
    <property type="molecule type" value="Genomic_DNA"/>
</dbReference>
<proteinExistence type="predicted"/>